<evidence type="ECO:0000313" key="2">
    <source>
        <dbReference type="Proteomes" id="UP000749740"/>
    </source>
</evidence>
<reference evidence="1" key="1">
    <citation type="submission" date="2020-04" db="EMBL/GenBank/DDBJ databases">
        <title>Global-level population genomics: horizontal gene transfer, symbiosis and evolution in Rhizobia.</title>
        <authorList>
            <person name="Gai Y."/>
        </authorList>
    </citation>
    <scope>NUCLEOTIDE SEQUENCE</scope>
    <source>
        <strain evidence="1">BLR57</strain>
    </source>
</reference>
<protein>
    <submittedName>
        <fullName evidence="1">GrpB family protein</fullName>
    </submittedName>
</protein>
<evidence type="ECO:0000313" key="1">
    <source>
        <dbReference type="EMBL" id="MBX5022908.1"/>
    </source>
</evidence>
<gene>
    <name evidence="1" type="ORF">HJB63_10015</name>
</gene>
<dbReference type="PANTHER" id="PTHR34822:SF1">
    <property type="entry name" value="GRPB FAMILY PROTEIN"/>
    <property type="match status" value="1"/>
</dbReference>
<dbReference type="AlphaFoldDB" id="A0A9Q3QWQ4"/>
<sequence>MQQQEQDESFGLGVPHLTVRLSDPNGKWRDAYLLEENRIRNALGPLALDIQHFGSTAIPGIKAKPIIDILVGIPRLEDGFACIGPMETIGYDYAGVDIVSDDHLFGRGILGETRTHLAHVVEYQGFNWRRNIFFRDRLQNDPALALAYEELKIDLAQKFAESRAAYTGAKKDFIDKVLAEADLA</sequence>
<dbReference type="Proteomes" id="UP000749740">
    <property type="component" value="Unassembled WGS sequence"/>
</dbReference>
<dbReference type="SUPFAM" id="SSF81301">
    <property type="entry name" value="Nucleotidyltransferase"/>
    <property type="match status" value="1"/>
</dbReference>
<dbReference type="Gene3D" id="3.30.460.10">
    <property type="entry name" value="Beta Polymerase, domain 2"/>
    <property type="match status" value="1"/>
</dbReference>
<dbReference type="PANTHER" id="PTHR34822">
    <property type="entry name" value="GRPB DOMAIN PROTEIN (AFU_ORTHOLOGUE AFUA_1G01530)"/>
    <property type="match status" value="1"/>
</dbReference>
<organism evidence="1 2">
    <name type="scientific">Rhizobium lentis</name>
    <dbReference type="NCBI Taxonomy" id="1138194"/>
    <lineage>
        <taxon>Bacteria</taxon>
        <taxon>Pseudomonadati</taxon>
        <taxon>Pseudomonadota</taxon>
        <taxon>Alphaproteobacteria</taxon>
        <taxon>Hyphomicrobiales</taxon>
        <taxon>Rhizobiaceae</taxon>
        <taxon>Rhizobium/Agrobacterium group</taxon>
        <taxon>Rhizobium</taxon>
    </lineage>
</organism>
<comment type="caution">
    <text evidence="1">The sequence shown here is derived from an EMBL/GenBank/DDBJ whole genome shotgun (WGS) entry which is preliminary data.</text>
</comment>
<name>A0A9Q3QWQ4_9HYPH</name>
<dbReference type="InterPro" id="IPR043519">
    <property type="entry name" value="NT_sf"/>
</dbReference>
<dbReference type="InterPro" id="IPR007344">
    <property type="entry name" value="GrpB/CoaE"/>
</dbReference>
<dbReference type="EMBL" id="JABDYC010000002">
    <property type="protein sequence ID" value="MBX5022908.1"/>
    <property type="molecule type" value="Genomic_DNA"/>
</dbReference>
<proteinExistence type="predicted"/>
<dbReference type="Pfam" id="PF04229">
    <property type="entry name" value="GrpB"/>
    <property type="match status" value="1"/>
</dbReference>
<accession>A0A9Q3QWQ4</accession>
<dbReference type="RefSeq" id="WP_221129858.1">
    <property type="nucleotide sequence ID" value="NZ_JABDXU010000004.1"/>
</dbReference>